<keyword evidence="7" id="KW-1185">Reference proteome</keyword>
<dbReference type="KEGG" id="rla:Rhola_00013400"/>
<gene>
    <name evidence="6" type="ORF">Rhola_00013400</name>
</gene>
<dbReference type="Pfam" id="PF01408">
    <property type="entry name" value="GFO_IDH_MocA"/>
    <property type="match status" value="1"/>
</dbReference>
<dbReference type="NCBIfam" id="TIGR04380">
    <property type="entry name" value="myo_inos_iolG"/>
    <property type="match status" value="1"/>
</dbReference>
<dbReference type="GO" id="GO:0005737">
    <property type="term" value="C:cytoplasm"/>
    <property type="evidence" value="ECO:0007669"/>
    <property type="project" value="TreeGrafter"/>
</dbReference>
<evidence type="ECO:0000256" key="3">
    <source>
        <dbReference type="ARBA" id="ARBA00023027"/>
    </source>
</evidence>
<keyword evidence="3" id="KW-0520">NAD</keyword>
<protein>
    <submittedName>
        <fullName evidence="6">Putative dehydrogenase</fullName>
        <ecNumber evidence="6">1.1.1.18</ecNumber>
    </submittedName>
</protein>
<dbReference type="InterPro" id="IPR036291">
    <property type="entry name" value="NAD(P)-bd_dom_sf"/>
</dbReference>
<dbReference type="PATRIC" id="fig|529884.3.peg.1297"/>
<dbReference type="Gene3D" id="3.40.50.720">
    <property type="entry name" value="NAD(P)-binding Rossmann-like Domain"/>
    <property type="match status" value="1"/>
</dbReference>
<evidence type="ECO:0000313" key="6">
    <source>
        <dbReference type="EMBL" id="AIC48129.1"/>
    </source>
</evidence>
<accession>A0A060JPN5</accession>
<sequence length="337" mass="36355">MSEKKVRIGLLGTGRIGQVHAISIAENPNVELTYVADVFIEGAKKLAAQYGGKVTADPAEVFASGEVDAVVVASPTPTHVDLISAAIDAGVHVLCEKPIDLDIARVDSLRAKANAAKTIVALGFNRRFDQQFNEIHARVAAGEIGNLEQLTIISRDPGPAGKDYLEVSGGIFRDMTIHDFDMARFFVPEIVEVYAAGANTFSEDIKSLGDYDSAVVTLRGSKNELVSITNSRHAAYGYDQRLEAFGSKGALLATNVSPTTVKLYTNEIVEARKPYLELFLERYAFSYRRELALFIEGIQTGKNVNPTFEDGRAALVLADAATESAKTGKAVKVDLSK</sequence>
<dbReference type="SUPFAM" id="SSF55347">
    <property type="entry name" value="Glyceraldehyde-3-phosphate dehydrogenase-like, C-terminal domain"/>
    <property type="match status" value="1"/>
</dbReference>
<dbReference type="GO" id="GO:0050112">
    <property type="term" value="F:inositol 2-dehydrogenase (NAD+) activity"/>
    <property type="evidence" value="ECO:0007669"/>
    <property type="project" value="UniProtKB-EC"/>
</dbReference>
<evidence type="ECO:0000259" key="4">
    <source>
        <dbReference type="Pfam" id="PF01408"/>
    </source>
</evidence>
<dbReference type="InterPro" id="IPR055170">
    <property type="entry name" value="GFO_IDH_MocA-like_dom"/>
</dbReference>
<keyword evidence="2 6" id="KW-0560">Oxidoreductase</keyword>
<dbReference type="Pfam" id="PF22725">
    <property type="entry name" value="GFO_IDH_MocA_C3"/>
    <property type="match status" value="1"/>
</dbReference>
<evidence type="ECO:0000259" key="5">
    <source>
        <dbReference type="Pfam" id="PF22725"/>
    </source>
</evidence>
<name>A0A060JPN5_9MICO</name>
<dbReference type="GO" id="GO:0000166">
    <property type="term" value="F:nucleotide binding"/>
    <property type="evidence" value="ECO:0007669"/>
    <property type="project" value="InterPro"/>
</dbReference>
<dbReference type="InterPro" id="IPR000683">
    <property type="entry name" value="Gfo/Idh/MocA-like_OxRdtase_N"/>
</dbReference>
<organism evidence="6 7">
    <name type="scientific">Rhodoluna lacicola</name>
    <dbReference type="NCBI Taxonomy" id="529884"/>
    <lineage>
        <taxon>Bacteria</taxon>
        <taxon>Bacillati</taxon>
        <taxon>Actinomycetota</taxon>
        <taxon>Actinomycetes</taxon>
        <taxon>Micrococcales</taxon>
        <taxon>Microbacteriaceae</taxon>
        <taxon>Luna cluster</taxon>
        <taxon>Luna-1 subcluster</taxon>
        <taxon>Rhodoluna</taxon>
    </lineage>
</organism>
<dbReference type="GO" id="GO:0006740">
    <property type="term" value="P:NADPH regeneration"/>
    <property type="evidence" value="ECO:0007669"/>
    <property type="project" value="TreeGrafter"/>
</dbReference>
<evidence type="ECO:0000256" key="2">
    <source>
        <dbReference type="ARBA" id="ARBA00023002"/>
    </source>
</evidence>
<dbReference type="eggNOG" id="COG0673">
    <property type="taxonomic scope" value="Bacteria"/>
</dbReference>
<proteinExistence type="inferred from homology"/>
<dbReference type="Proteomes" id="UP000067708">
    <property type="component" value="Chromosome"/>
</dbReference>
<feature type="domain" description="Gfo/Idh/MocA-like oxidoreductase N-terminal" evidence="4">
    <location>
        <begin position="6"/>
        <end position="124"/>
    </location>
</feature>
<dbReference type="RefSeq" id="WP_038503340.1">
    <property type="nucleotide sequence ID" value="NZ_CP007490.1"/>
</dbReference>
<dbReference type="STRING" id="529884.Rhola_00013400"/>
<dbReference type="EMBL" id="CP007490">
    <property type="protein sequence ID" value="AIC48129.1"/>
    <property type="molecule type" value="Genomic_DNA"/>
</dbReference>
<dbReference type="EC" id="1.1.1.18" evidence="6"/>
<dbReference type="HOGENOM" id="CLU_023194_0_2_11"/>
<feature type="domain" description="GFO/IDH/MocA-like oxidoreductase" evidence="5">
    <location>
        <begin position="132"/>
        <end position="251"/>
    </location>
</feature>
<comment type="similarity">
    <text evidence="1">Belongs to the Gfo/Idh/MocA family.</text>
</comment>
<dbReference type="SUPFAM" id="SSF51735">
    <property type="entry name" value="NAD(P)-binding Rossmann-fold domains"/>
    <property type="match status" value="1"/>
</dbReference>
<dbReference type="PANTHER" id="PTHR42840">
    <property type="entry name" value="NAD(P)-BINDING ROSSMANN-FOLD SUPERFAMILY PROTEIN-RELATED"/>
    <property type="match status" value="1"/>
</dbReference>
<dbReference type="Gene3D" id="3.30.360.10">
    <property type="entry name" value="Dihydrodipicolinate Reductase, domain 2"/>
    <property type="match status" value="1"/>
</dbReference>
<dbReference type="InterPro" id="IPR030827">
    <property type="entry name" value="Myo_inos_IolG"/>
</dbReference>
<evidence type="ECO:0000256" key="1">
    <source>
        <dbReference type="ARBA" id="ARBA00010928"/>
    </source>
</evidence>
<dbReference type="OrthoDB" id="256869at2"/>
<evidence type="ECO:0000313" key="7">
    <source>
        <dbReference type="Proteomes" id="UP000067708"/>
    </source>
</evidence>
<dbReference type="AlphaFoldDB" id="A0A060JPN5"/>
<reference evidence="6 7" key="1">
    <citation type="journal article" date="2014" name="Int. J. Syst. Evol. Microbiol.">
        <title>Rhodoluna lacicola gen. nov., sp. nov., a planktonic freshwater bacterium with stream-lined genome.</title>
        <authorList>
            <person name="Hahn M."/>
            <person name="Schmidt J."/>
            <person name="Taipale S.J."/>
            <person name="Doolittle W.F."/>
            <person name="Koll U."/>
        </authorList>
    </citation>
    <scope>NUCLEOTIDE SEQUENCE [LARGE SCALE GENOMIC DNA]</scope>
    <source>
        <strain evidence="6 7">MWH-Ta8</strain>
    </source>
</reference>
<dbReference type="PANTHER" id="PTHR42840:SF3">
    <property type="entry name" value="BINDING ROSSMANN FOLD OXIDOREDUCTASE, PUTATIVE (AFU_ORTHOLOGUE AFUA_2G10240)-RELATED"/>
    <property type="match status" value="1"/>
</dbReference>